<organism evidence="2 3">
    <name type="scientific">Gordonia alkaliphila</name>
    <dbReference type="NCBI Taxonomy" id="1053547"/>
    <lineage>
        <taxon>Bacteria</taxon>
        <taxon>Bacillati</taxon>
        <taxon>Actinomycetota</taxon>
        <taxon>Actinomycetes</taxon>
        <taxon>Mycobacteriales</taxon>
        <taxon>Gordoniaceae</taxon>
        <taxon>Gordonia</taxon>
    </lineage>
</organism>
<dbReference type="EMBL" id="BAABIE010000016">
    <property type="protein sequence ID" value="GAA4756331.1"/>
    <property type="molecule type" value="Genomic_DNA"/>
</dbReference>
<gene>
    <name evidence="2" type="ORF">GCM10023217_30270</name>
</gene>
<evidence type="ECO:0008006" key="4">
    <source>
        <dbReference type="Google" id="ProtNLM"/>
    </source>
</evidence>
<evidence type="ECO:0000313" key="3">
    <source>
        <dbReference type="Proteomes" id="UP001500822"/>
    </source>
</evidence>
<reference evidence="3" key="1">
    <citation type="journal article" date="2019" name="Int. J. Syst. Evol. Microbiol.">
        <title>The Global Catalogue of Microorganisms (GCM) 10K type strain sequencing project: providing services to taxonomists for standard genome sequencing and annotation.</title>
        <authorList>
            <consortium name="The Broad Institute Genomics Platform"/>
            <consortium name="The Broad Institute Genome Sequencing Center for Infectious Disease"/>
            <person name="Wu L."/>
            <person name="Ma J."/>
        </authorList>
    </citation>
    <scope>NUCLEOTIDE SEQUENCE [LARGE SCALE GENOMIC DNA]</scope>
    <source>
        <strain evidence="3">JCM 18077</strain>
    </source>
</reference>
<dbReference type="RefSeq" id="WP_345314136.1">
    <property type="nucleotide sequence ID" value="NZ_BAABIE010000016.1"/>
</dbReference>
<keyword evidence="3" id="KW-1185">Reference proteome</keyword>
<feature type="coiled-coil region" evidence="1">
    <location>
        <begin position="154"/>
        <end position="181"/>
    </location>
</feature>
<accession>A0ABP8ZH42</accession>
<evidence type="ECO:0000313" key="2">
    <source>
        <dbReference type="EMBL" id="GAA4756331.1"/>
    </source>
</evidence>
<dbReference type="Proteomes" id="UP001500822">
    <property type="component" value="Unassembled WGS sequence"/>
</dbReference>
<evidence type="ECO:0000256" key="1">
    <source>
        <dbReference type="SAM" id="Coils"/>
    </source>
</evidence>
<keyword evidence="1" id="KW-0175">Coiled coil</keyword>
<sequence>MKTAPAMQGEGHLTNQEIQMQDISRHSGSAASPFDAIRREDGEGREYWSARAMQPFMGYKKWQDFQNAIERAKVAASNAGHDAEKLFVQVTQLMDAGNLGQQERVDYHLPRFACYLTFLNGDPRKPEVAAAQAYFAIRTREAETAPTLSQLDILAQAVAALQDQERRVAAAEAAAQHALDRVEAIMPASRGELYYSGRAWSRVRGADATLHYLQKLGAKAGVLGRAAGLEPDDVPDPRFGVVNGWPLHVWDRAHDAIQNGDPA</sequence>
<name>A0ABP8ZH42_9ACTN</name>
<comment type="caution">
    <text evidence="2">The sequence shown here is derived from an EMBL/GenBank/DDBJ whole genome shotgun (WGS) entry which is preliminary data.</text>
</comment>
<proteinExistence type="predicted"/>
<protein>
    <recommendedName>
        <fullName evidence="4">DNA-damage-inducible protein D</fullName>
    </recommendedName>
</protein>